<organism evidence="1 2">
    <name type="scientific">Chitinophaga pinensis</name>
    <dbReference type="NCBI Taxonomy" id="79329"/>
    <lineage>
        <taxon>Bacteria</taxon>
        <taxon>Pseudomonadati</taxon>
        <taxon>Bacteroidota</taxon>
        <taxon>Chitinophagia</taxon>
        <taxon>Chitinophagales</taxon>
        <taxon>Chitinophagaceae</taxon>
        <taxon>Chitinophaga</taxon>
    </lineage>
</organism>
<dbReference type="RefSeq" id="WP_146307355.1">
    <property type="nucleotide sequence ID" value="NZ_VOHS01000035.1"/>
</dbReference>
<proteinExistence type="predicted"/>
<dbReference type="OrthoDB" id="1100338at2"/>
<comment type="caution">
    <text evidence="1">The sequence shown here is derived from an EMBL/GenBank/DDBJ whole genome shotgun (WGS) entry which is preliminary data.</text>
</comment>
<sequence>MPDNRFVFLTNQWQNNPSFNRQRGYTPGNEREVETTEPKTIQEFQKDRLRRNSAEFFTKRRSRNESRTIHFDANIDLVKISFYVTFNGDLKRKFFDRYGLSAVEFCQFNKTVTFEIISTVAFQNFLEHIQTIVNSPEGTSYTNRPFNLIALILSFEFVDSRARWVSASLSGSLLTLISSSNPIYIIQKEISLFTKSSVTFQL</sequence>
<dbReference type="Proteomes" id="UP000318815">
    <property type="component" value="Unassembled WGS sequence"/>
</dbReference>
<evidence type="ECO:0000313" key="2">
    <source>
        <dbReference type="Proteomes" id="UP000318815"/>
    </source>
</evidence>
<dbReference type="EMBL" id="VOHS01000035">
    <property type="protein sequence ID" value="TWV96235.1"/>
    <property type="molecule type" value="Genomic_DNA"/>
</dbReference>
<reference evidence="1 2" key="1">
    <citation type="submission" date="2019-08" db="EMBL/GenBank/DDBJ databases">
        <title>Whole genome sequencing of chitin degrading bacteria Chitinophaga pinensis YS16.</title>
        <authorList>
            <person name="Singh R.P."/>
            <person name="Manchanda G."/>
            <person name="Maurya I.K."/>
            <person name="Joshi N.K."/>
            <person name="Srivastava A.K."/>
        </authorList>
    </citation>
    <scope>NUCLEOTIDE SEQUENCE [LARGE SCALE GENOMIC DNA]</scope>
    <source>
        <strain evidence="1 2">YS-16</strain>
    </source>
</reference>
<name>A0A5C6LR13_9BACT</name>
<evidence type="ECO:0000313" key="1">
    <source>
        <dbReference type="EMBL" id="TWV96235.1"/>
    </source>
</evidence>
<accession>A0A5C6LR13</accession>
<protein>
    <submittedName>
        <fullName evidence="1">Uncharacterized protein</fullName>
    </submittedName>
</protein>
<keyword evidence="2" id="KW-1185">Reference proteome</keyword>
<dbReference type="AlphaFoldDB" id="A0A5C6LR13"/>
<gene>
    <name evidence="1" type="ORF">FEF09_23415</name>
</gene>